<keyword evidence="6 12" id="KW-0812">Transmembrane</keyword>
<accession>A0A4R1NFW8</accession>
<keyword evidence="7 12" id="KW-1133">Transmembrane helix</keyword>
<dbReference type="InterPro" id="IPR004090">
    <property type="entry name" value="Chemotax_Me-accpt_rcpt"/>
</dbReference>
<dbReference type="CDD" id="cd11386">
    <property type="entry name" value="MCP_signal"/>
    <property type="match status" value="1"/>
</dbReference>
<feature type="domain" description="HAMP" evidence="14">
    <location>
        <begin position="216"/>
        <end position="268"/>
    </location>
</feature>
<dbReference type="CDD" id="cd06225">
    <property type="entry name" value="HAMP"/>
    <property type="match status" value="1"/>
</dbReference>
<name>A0A4R1NFW8_9GAMM</name>
<sequence length="533" mass="57601">MFKNITVKVGLLAWLSLMTIILFIVSGISIHTIRQGSISLQAINQIQGEELGYLSRAYNASLRSRTEASLAVRQYETGAINEGQASTAKAAELAKEADSSMAQFLAAGTVTTEGADRAQQMNVIYQRYNEQGIKPVLAALHNVNTDAYYQLLETTLTPLSADMDNQLDSFQHFALETGQEIQQKAADSARLQLVLVIAACVLALALSFLAWLAVRRFILRPLDVAIVHMENIAAGDLYHPIPPARNNELGRLNRALQLMQDALAGAVSEVRQAGSQIDIGTRELSAGNTDLSQRTEASAAALEQTAASMEQLTQTVKLNAEHARQAHELAKEVSDIADKGSEVVCYMIEKMQAISSSSHRIADILGVIDGIAFQTNILALNAAVEAARAGEQGRGFAVVAGEVRTLAHRSAEAAKEIKGLIQESQGRVTEGADMAHTAGETMDEISEEVMRVTRLMKEISNATDEQSRGIEQVSLAVSQMDAVAQQNASLVEQSSEATRSLQSQSQHLTESMSLFHLEEAAGEEMEELVEVEA</sequence>
<evidence type="ECO:0000256" key="8">
    <source>
        <dbReference type="ARBA" id="ARBA00023136"/>
    </source>
</evidence>
<evidence type="ECO:0000256" key="5">
    <source>
        <dbReference type="ARBA" id="ARBA00022519"/>
    </source>
</evidence>
<dbReference type="RefSeq" id="WP_132925745.1">
    <property type="nucleotide sequence ID" value="NZ_SJOI01000001.1"/>
</dbReference>
<dbReference type="Pfam" id="PF02203">
    <property type="entry name" value="TarH"/>
    <property type="match status" value="1"/>
</dbReference>
<keyword evidence="2" id="KW-1003">Cell membrane</keyword>
<dbReference type="PROSITE" id="PS50885">
    <property type="entry name" value="HAMP"/>
    <property type="match status" value="1"/>
</dbReference>
<evidence type="ECO:0000256" key="3">
    <source>
        <dbReference type="ARBA" id="ARBA00022481"/>
    </source>
</evidence>
<dbReference type="SUPFAM" id="SSF58104">
    <property type="entry name" value="Methyl-accepting chemotaxis protein (MCP) signaling domain"/>
    <property type="match status" value="1"/>
</dbReference>
<evidence type="ECO:0000313" key="15">
    <source>
        <dbReference type="EMBL" id="TCL06383.1"/>
    </source>
</evidence>
<evidence type="ECO:0000256" key="9">
    <source>
        <dbReference type="ARBA" id="ARBA00023224"/>
    </source>
</evidence>
<dbReference type="InterPro" id="IPR003660">
    <property type="entry name" value="HAMP_dom"/>
</dbReference>
<evidence type="ECO:0000259" key="13">
    <source>
        <dbReference type="PROSITE" id="PS50111"/>
    </source>
</evidence>
<dbReference type="Pfam" id="PF00015">
    <property type="entry name" value="MCPsignal"/>
    <property type="match status" value="1"/>
</dbReference>
<keyword evidence="8 12" id="KW-0472">Membrane</keyword>
<evidence type="ECO:0000256" key="4">
    <source>
        <dbReference type="ARBA" id="ARBA00022500"/>
    </source>
</evidence>
<dbReference type="InterPro" id="IPR035440">
    <property type="entry name" value="4HB_MCP_dom_sf"/>
</dbReference>
<dbReference type="GO" id="GO:0007165">
    <property type="term" value="P:signal transduction"/>
    <property type="evidence" value="ECO:0007669"/>
    <property type="project" value="UniProtKB-KW"/>
</dbReference>
<dbReference type="InterPro" id="IPR051310">
    <property type="entry name" value="MCP_chemotaxis"/>
</dbReference>
<comment type="caution">
    <text evidence="15">The sequence shown here is derived from an EMBL/GenBank/DDBJ whole genome shotgun (WGS) entry which is preliminary data.</text>
</comment>
<dbReference type="SUPFAM" id="SSF47170">
    <property type="entry name" value="Aspartate receptor, ligand-binding domain"/>
    <property type="match status" value="1"/>
</dbReference>
<dbReference type="FunFam" id="1.10.287.950:FF:000001">
    <property type="entry name" value="Methyl-accepting chemotaxis sensory transducer"/>
    <property type="match status" value="1"/>
</dbReference>
<evidence type="ECO:0000256" key="7">
    <source>
        <dbReference type="ARBA" id="ARBA00022989"/>
    </source>
</evidence>
<dbReference type="PANTHER" id="PTHR43531">
    <property type="entry name" value="PROTEIN ICFG"/>
    <property type="match status" value="1"/>
</dbReference>
<evidence type="ECO:0000313" key="16">
    <source>
        <dbReference type="Proteomes" id="UP000294555"/>
    </source>
</evidence>
<feature type="transmembrane region" description="Helical" evidence="12">
    <location>
        <begin position="12"/>
        <end position="33"/>
    </location>
</feature>
<dbReference type="Pfam" id="PF00672">
    <property type="entry name" value="HAMP"/>
    <property type="match status" value="1"/>
</dbReference>
<evidence type="ECO:0000256" key="11">
    <source>
        <dbReference type="PROSITE-ProRule" id="PRU00284"/>
    </source>
</evidence>
<dbReference type="Gene3D" id="1.10.287.950">
    <property type="entry name" value="Methyl-accepting chemotaxis protein"/>
    <property type="match status" value="1"/>
</dbReference>
<dbReference type="GO" id="GO:0004888">
    <property type="term" value="F:transmembrane signaling receptor activity"/>
    <property type="evidence" value="ECO:0007669"/>
    <property type="project" value="InterPro"/>
</dbReference>
<dbReference type="AlphaFoldDB" id="A0A4R1NFW8"/>
<evidence type="ECO:0000259" key="14">
    <source>
        <dbReference type="PROSITE" id="PS50885"/>
    </source>
</evidence>
<dbReference type="PRINTS" id="PR00260">
    <property type="entry name" value="CHEMTRNSDUCR"/>
</dbReference>
<reference evidence="15 16" key="1">
    <citation type="submission" date="2019-02" db="EMBL/GenBank/DDBJ databases">
        <title>Investigation of anaerobic lignin degradation for improved lignocellulosic biofuels.</title>
        <authorList>
            <person name="Deangelis K."/>
        </authorList>
    </citation>
    <scope>NUCLEOTIDE SEQUENCE [LARGE SCALE GENOMIC DNA]</scope>
    <source>
        <strain evidence="15 16">159R</strain>
    </source>
</reference>
<evidence type="ECO:0000256" key="10">
    <source>
        <dbReference type="ARBA" id="ARBA00029447"/>
    </source>
</evidence>
<proteinExistence type="inferred from homology"/>
<keyword evidence="5" id="KW-0997">Cell inner membrane</keyword>
<comment type="similarity">
    <text evidence="10">Belongs to the methyl-accepting chemotaxis (MCP) protein family.</text>
</comment>
<dbReference type="SMART" id="SM00304">
    <property type="entry name" value="HAMP"/>
    <property type="match status" value="1"/>
</dbReference>
<dbReference type="GO" id="GO:0006935">
    <property type="term" value="P:chemotaxis"/>
    <property type="evidence" value="ECO:0007669"/>
    <property type="project" value="UniProtKB-KW"/>
</dbReference>
<evidence type="ECO:0000256" key="1">
    <source>
        <dbReference type="ARBA" id="ARBA00004429"/>
    </source>
</evidence>
<keyword evidence="3" id="KW-0488">Methylation</keyword>
<dbReference type="InterPro" id="IPR004089">
    <property type="entry name" value="MCPsignal_dom"/>
</dbReference>
<feature type="domain" description="Methyl-accepting transducer" evidence="13">
    <location>
        <begin position="273"/>
        <end position="502"/>
    </location>
</feature>
<feature type="transmembrane region" description="Helical" evidence="12">
    <location>
        <begin position="193"/>
        <end position="214"/>
    </location>
</feature>
<evidence type="ECO:0000256" key="6">
    <source>
        <dbReference type="ARBA" id="ARBA00022692"/>
    </source>
</evidence>
<gene>
    <name evidence="15" type="ORF">EZJ58_4634</name>
</gene>
<evidence type="ECO:0000256" key="2">
    <source>
        <dbReference type="ARBA" id="ARBA00022475"/>
    </source>
</evidence>
<keyword evidence="9 11" id="KW-0807">Transducer</keyword>
<dbReference type="OrthoDB" id="2489132at2"/>
<dbReference type="Gene3D" id="1.20.120.30">
    <property type="entry name" value="Aspartate receptor, ligand-binding domain"/>
    <property type="match status" value="1"/>
</dbReference>
<dbReference type="EMBL" id="SJOI01000001">
    <property type="protein sequence ID" value="TCL06383.1"/>
    <property type="molecule type" value="Genomic_DNA"/>
</dbReference>
<dbReference type="GO" id="GO:0005886">
    <property type="term" value="C:plasma membrane"/>
    <property type="evidence" value="ECO:0007669"/>
    <property type="project" value="UniProtKB-SubCell"/>
</dbReference>
<protein>
    <submittedName>
        <fullName evidence="15">Methyl-accepting chemotaxis sensory transducer with TarH sensor</fullName>
    </submittedName>
</protein>
<dbReference type="SMART" id="SM00283">
    <property type="entry name" value="MA"/>
    <property type="match status" value="1"/>
</dbReference>
<dbReference type="InterPro" id="IPR003122">
    <property type="entry name" value="Tar_rcpt_lig-bd"/>
</dbReference>
<keyword evidence="4" id="KW-0145">Chemotaxis</keyword>
<evidence type="ECO:0000256" key="12">
    <source>
        <dbReference type="SAM" id="Phobius"/>
    </source>
</evidence>
<keyword evidence="16" id="KW-1185">Reference proteome</keyword>
<dbReference type="PROSITE" id="PS50111">
    <property type="entry name" value="CHEMOTAXIS_TRANSDUC_2"/>
    <property type="match status" value="1"/>
</dbReference>
<dbReference type="PANTHER" id="PTHR43531:SF14">
    <property type="entry name" value="METHYL-ACCEPTING CHEMOTAXIS PROTEIN I-RELATED"/>
    <property type="match status" value="1"/>
</dbReference>
<organism evidence="15 16">
    <name type="scientific">Sodalis ligni</name>
    <dbReference type="NCBI Taxonomy" id="2697027"/>
    <lineage>
        <taxon>Bacteria</taxon>
        <taxon>Pseudomonadati</taxon>
        <taxon>Pseudomonadota</taxon>
        <taxon>Gammaproteobacteria</taxon>
        <taxon>Enterobacterales</taxon>
        <taxon>Bruguierivoracaceae</taxon>
        <taxon>Sodalis</taxon>
    </lineage>
</organism>
<dbReference type="Proteomes" id="UP000294555">
    <property type="component" value="Unassembled WGS sequence"/>
</dbReference>
<comment type="subcellular location">
    <subcellularLocation>
        <location evidence="1">Cell inner membrane</location>
        <topology evidence="1">Multi-pass membrane protein</topology>
    </subcellularLocation>
</comment>